<dbReference type="STRING" id="2094558.A0A314YKD9"/>
<evidence type="ECO:0000313" key="2">
    <source>
        <dbReference type="Proteomes" id="UP000250321"/>
    </source>
</evidence>
<name>A0A314YKD9_PRUYE</name>
<accession>A0A314YKD9</accession>
<dbReference type="Proteomes" id="UP000250321">
    <property type="component" value="Unassembled WGS sequence"/>
</dbReference>
<dbReference type="EMBL" id="PJQY01001047">
    <property type="protein sequence ID" value="PQQ05729.1"/>
    <property type="molecule type" value="Genomic_DNA"/>
</dbReference>
<protein>
    <submittedName>
        <fullName evidence="1">Transcription factor GTE9</fullName>
    </submittedName>
</protein>
<keyword evidence="2" id="KW-1185">Reference proteome</keyword>
<sequence>MILTTLVHHAMDQTSHNLSPCKASRIQPLKIRFSDTILKANKMIKGPPDSPPSRKLMQWTKERESARRAILNMDNEDPFLQVHFGLPLMKLGVYLKEDDELQGQDEQAFLKGDWEEEDPFMKERATLVLLVCCG</sequence>
<evidence type="ECO:0000313" key="1">
    <source>
        <dbReference type="EMBL" id="PQQ05729.1"/>
    </source>
</evidence>
<gene>
    <name evidence="1" type="ORF">Pyn_04203</name>
</gene>
<reference evidence="1 2" key="1">
    <citation type="submission" date="2018-02" db="EMBL/GenBank/DDBJ databases">
        <title>Draft genome of wild Prunus yedoensis var. nudiflora.</title>
        <authorList>
            <person name="Baek S."/>
            <person name="Kim J.-H."/>
            <person name="Choi K."/>
            <person name="Kim G.-B."/>
            <person name="Cho A."/>
            <person name="Jang H."/>
            <person name="Shin C.-H."/>
            <person name="Yu H.-J."/>
            <person name="Mun J.-H."/>
        </authorList>
    </citation>
    <scope>NUCLEOTIDE SEQUENCE [LARGE SCALE GENOMIC DNA]</scope>
    <source>
        <strain evidence="2">cv. Jeju island</strain>
        <tissue evidence="1">Leaf</tissue>
    </source>
</reference>
<dbReference type="AlphaFoldDB" id="A0A314YKD9"/>
<dbReference type="OrthoDB" id="10394516at2759"/>
<proteinExistence type="predicted"/>
<comment type="caution">
    <text evidence="1">The sequence shown here is derived from an EMBL/GenBank/DDBJ whole genome shotgun (WGS) entry which is preliminary data.</text>
</comment>
<organism evidence="1 2">
    <name type="scientific">Prunus yedoensis var. nudiflora</name>
    <dbReference type="NCBI Taxonomy" id="2094558"/>
    <lineage>
        <taxon>Eukaryota</taxon>
        <taxon>Viridiplantae</taxon>
        <taxon>Streptophyta</taxon>
        <taxon>Embryophyta</taxon>
        <taxon>Tracheophyta</taxon>
        <taxon>Spermatophyta</taxon>
        <taxon>Magnoliopsida</taxon>
        <taxon>eudicotyledons</taxon>
        <taxon>Gunneridae</taxon>
        <taxon>Pentapetalae</taxon>
        <taxon>rosids</taxon>
        <taxon>fabids</taxon>
        <taxon>Rosales</taxon>
        <taxon>Rosaceae</taxon>
        <taxon>Amygdaloideae</taxon>
        <taxon>Amygdaleae</taxon>
        <taxon>Prunus</taxon>
    </lineage>
</organism>